<dbReference type="Proteomes" id="UP000198310">
    <property type="component" value="Unassembled WGS sequence"/>
</dbReference>
<dbReference type="RefSeq" id="WP_089333197.1">
    <property type="nucleotide sequence ID" value="NZ_FZNS01000006.1"/>
</dbReference>
<feature type="signal peptide" evidence="1">
    <location>
        <begin position="1"/>
        <end position="21"/>
    </location>
</feature>
<dbReference type="EMBL" id="FZNS01000006">
    <property type="protein sequence ID" value="SNR73827.1"/>
    <property type="molecule type" value="Genomic_DNA"/>
</dbReference>
<keyword evidence="1" id="KW-0732">Signal</keyword>
<dbReference type="AlphaFoldDB" id="A0A238YRQ9"/>
<keyword evidence="3" id="KW-1185">Reference proteome</keyword>
<name>A0A238YRQ9_9BACT</name>
<dbReference type="InterPro" id="IPR008969">
    <property type="entry name" value="CarboxyPept-like_regulatory"/>
</dbReference>
<reference evidence="3" key="1">
    <citation type="submission" date="2017-06" db="EMBL/GenBank/DDBJ databases">
        <authorList>
            <person name="Varghese N."/>
            <person name="Submissions S."/>
        </authorList>
    </citation>
    <scope>NUCLEOTIDE SEQUENCE [LARGE SCALE GENOMIC DNA]</scope>
    <source>
        <strain evidence="3">DSM 28041</strain>
    </source>
</reference>
<evidence type="ECO:0000313" key="2">
    <source>
        <dbReference type="EMBL" id="SNR73827.1"/>
    </source>
</evidence>
<sequence>MHFLTLGFFVISLGSACTSWAQTTTLQGVVVAAGTKEAVPFAVVELRSKKIGTQASATGGFTLPIPQALTASDTIHVSALGYVAQQFTGVTSPCKLVLLPRAVTLEEVVIRAPVSGKQVFGPTARKSYASWGSTGRAAERGGFEVARFFHPAAEGTIQRVAYFISAHQECKGQSGAPFRVRVYAADGPDGMPGTDLLTTTILTAAKRPGWHTVALNSGIQFPAQGFYVAMEWVYTAPQFSCSRTIVSSGQQATHISYGQLLGCIEEEKQNCWYYSPGYGWRQHRWPASHSNGFINPLIQAQVEL</sequence>
<protein>
    <submittedName>
        <fullName evidence="2">CarboxypepD_reg-like domain-containing protein</fullName>
    </submittedName>
</protein>
<feature type="chain" id="PRO_5012240983" evidence="1">
    <location>
        <begin position="22"/>
        <end position="304"/>
    </location>
</feature>
<proteinExistence type="predicted"/>
<dbReference type="SUPFAM" id="SSF49464">
    <property type="entry name" value="Carboxypeptidase regulatory domain-like"/>
    <property type="match status" value="1"/>
</dbReference>
<evidence type="ECO:0000313" key="3">
    <source>
        <dbReference type="Proteomes" id="UP000198310"/>
    </source>
</evidence>
<dbReference type="Pfam" id="PF13715">
    <property type="entry name" value="CarbopepD_reg_2"/>
    <property type="match status" value="1"/>
</dbReference>
<organism evidence="2 3">
    <name type="scientific">Hymenobacter mucosus</name>
    <dbReference type="NCBI Taxonomy" id="1411120"/>
    <lineage>
        <taxon>Bacteria</taxon>
        <taxon>Pseudomonadati</taxon>
        <taxon>Bacteroidota</taxon>
        <taxon>Cytophagia</taxon>
        <taxon>Cytophagales</taxon>
        <taxon>Hymenobacteraceae</taxon>
        <taxon>Hymenobacter</taxon>
    </lineage>
</organism>
<evidence type="ECO:0000256" key="1">
    <source>
        <dbReference type="SAM" id="SignalP"/>
    </source>
</evidence>
<gene>
    <name evidence="2" type="ORF">SAMN06269173_10643</name>
</gene>
<accession>A0A238YRQ9</accession>